<proteinExistence type="predicted"/>
<dbReference type="Proteomes" id="UP000295701">
    <property type="component" value="Unassembled WGS sequence"/>
</dbReference>
<dbReference type="Gene3D" id="3.40.50.410">
    <property type="entry name" value="von Willebrand factor, type A domain"/>
    <property type="match status" value="1"/>
</dbReference>
<keyword evidence="1" id="KW-0812">Transmembrane</keyword>
<dbReference type="Pfam" id="PF13400">
    <property type="entry name" value="Tad"/>
    <property type="match status" value="1"/>
</dbReference>
<evidence type="ECO:0000313" key="3">
    <source>
        <dbReference type="EMBL" id="TDL84211.1"/>
    </source>
</evidence>
<keyword evidence="1" id="KW-0472">Membrane</keyword>
<evidence type="ECO:0000256" key="1">
    <source>
        <dbReference type="SAM" id="Phobius"/>
    </source>
</evidence>
<gene>
    <name evidence="3" type="ORF">E2L08_01730</name>
</gene>
<evidence type="ECO:0000259" key="2">
    <source>
        <dbReference type="Pfam" id="PF13400"/>
    </source>
</evidence>
<keyword evidence="1" id="KW-1133">Transmembrane helix</keyword>
<protein>
    <submittedName>
        <fullName evidence="3">VWA domain-containing protein</fullName>
    </submittedName>
</protein>
<name>A0A4R6AJ19_9RHOB</name>
<comment type="caution">
    <text evidence="3">The sequence shown here is derived from an EMBL/GenBank/DDBJ whole genome shotgun (WGS) entry which is preliminary data.</text>
</comment>
<dbReference type="InterPro" id="IPR036465">
    <property type="entry name" value="vWFA_dom_sf"/>
</dbReference>
<feature type="transmembrane region" description="Helical" evidence="1">
    <location>
        <begin position="106"/>
        <end position="127"/>
    </location>
</feature>
<dbReference type="EMBL" id="SNAA01000001">
    <property type="protein sequence ID" value="TDL84211.1"/>
    <property type="molecule type" value="Genomic_DNA"/>
</dbReference>
<keyword evidence="4" id="KW-1185">Reference proteome</keyword>
<sequence length="668" mass="74278">MANAAPSSCPRRKAAAILGCSWRTEGPDPDLPTGLAPRLRALPRGRRRTAADPPWNRVRPAFDRCAAMRRALREGYDMTPTQPTIRTGQAPAYARRLARFRDEEDGSFVIVGLLLFLAIILVGGLSVDIMRHDYNRVMMQNTLDAAVLAAADRNQQLDAKAVVRDHFAKAGISDRLDDVKVVTNFNSKIVTAEASTDVSTIFLPAVGIDRIPALVGGTAREDVGDIEVSMVLDVSGSMGSNSRLKNLKKAAVDFVDRMIPTETDGTLRGKTSISIVPYAEQVNIGANVLKHMNKVQQSHDDSACVDFRSTDFSTPALDDDSVIWQTARFDPWSTAYNSGDYRARRWGCRSDAASRALILGDDPAVLKAHINAMTDDGNTSSDIGLKWGAAFLDPGMEEVVDGLVDDKVVAAKFKGRPWDYDDTRVKVIVLMTDGANTSQHMMNPAYAGDNLSNVWARWVDGKRIHSVFVPQYDSDHENRDADEHWWLPHERKWARKSEGGTEFVERKVEQNCWWTWWGGWQCSGPRTDNWDVDWAGGELPPVKTAGSDVRLTWQELWKHANTDWFADYGYARQWDRDGDSTRENEFLNAAMVVIGGGTKDSRMEQMCTEIKKKGVIIFSVAFETTDNHAVKVKNCATSENHFFRAKGTEIVTAFSAIASTVNQLRLSQ</sequence>
<reference evidence="3 4" key="1">
    <citation type="submission" date="2019-03" db="EMBL/GenBank/DDBJ databases">
        <title>Primorskyibacter sp. SS33 isolated from sediments.</title>
        <authorList>
            <person name="Xunke S."/>
        </authorList>
    </citation>
    <scope>NUCLEOTIDE SEQUENCE [LARGE SCALE GENOMIC DNA]</scope>
    <source>
        <strain evidence="3 4">SS33</strain>
    </source>
</reference>
<feature type="domain" description="Putative Flp pilus-assembly TadG-like N-terminal" evidence="2">
    <location>
        <begin position="106"/>
        <end position="152"/>
    </location>
</feature>
<dbReference type="CDD" id="cd00198">
    <property type="entry name" value="vWFA"/>
    <property type="match status" value="1"/>
</dbReference>
<accession>A0A4R6AJ19</accession>
<dbReference type="OrthoDB" id="7522752at2"/>
<organism evidence="3 4">
    <name type="scientific">Palleronia sediminis</name>
    <dbReference type="NCBI Taxonomy" id="2547833"/>
    <lineage>
        <taxon>Bacteria</taxon>
        <taxon>Pseudomonadati</taxon>
        <taxon>Pseudomonadota</taxon>
        <taxon>Alphaproteobacteria</taxon>
        <taxon>Rhodobacterales</taxon>
        <taxon>Roseobacteraceae</taxon>
        <taxon>Palleronia</taxon>
    </lineage>
</organism>
<evidence type="ECO:0000313" key="4">
    <source>
        <dbReference type="Proteomes" id="UP000295701"/>
    </source>
</evidence>
<dbReference type="InterPro" id="IPR028087">
    <property type="entry name" value="Tad_N"/>
</dbReference>
<dbReference type="AlphaFoldDB" id="A0A4R6AJ19"/>
<dbReference type="SUPFAM" id="SSF53300">
    <property type="entry name" value="vWA-like"/>
    <property type="match status" value="1"/>
</dbReference>